<dbReference type="InterPro" id="IPR052894">
    <property type="entry name" value="AsmA-related"/>
</dbReference>
<dbReference type="AlphaFoldDB" id="A0A1S7LMJ6"/>
<proteinExistence type="predicted"/>
<sequence length="786" mass="86998">MSRIRLTLFLLLFLVAASWAATRFILSIDLDPESYRSRIVEILEKVTGHPVTIGTLSLTPASGATLHLEKLEVLARNEMDPPLLEVDSMDLGVGLDFLLENKPSFNSVVMVNPRINISTTAANRQFISQIRADTSRAHALIQGLFTHLSGFHVGTLEVRNGSISVNNWEMPGGLNYTLNHLHLNLRELGPTHASTLRASGQFQRIPFTVTGQIGPPAINNTFQKLPLLLNFEAKTVKLGRLSDILPYLPPNAHAERGYITALLHGNLWDGLQSSVTGEFENLTLADFTQGGDEVKPQKLDLSLRQKSTLSVRNDHIKLKMQEFYIYKDNAPLLEITGSVGMKRSFYANTRVKALNPIPVPLLPPALKQPFALTHGQVSGHLRVQGRYPERLSLTTDLNLSQAGLKLPPHFEKAPDVPLHLRGRMFVSKLGTQVDEVTLMQPEGTNIFKISGALSPTPDLRAVGRWKLEEMADFIPLLNEWKPQGLSHLEVRLQAGEQEKSSYKVSGQLRSAKGRLLEWPWDNLTLFFDSDLQKSFSIPQLHLDSAGGHLAGMVHFDVAPERRSAHAMLTASGISLQQVNELMTSKTSLLERIDPTRKEPRPTLKIDGLLFGEGELHLQFDNQGKLSTEGIIAVADIQVEPGRVNGIDGGLLLESVLEETLADRVLAKQGASLNWDQLHARLSYRERDLNFHTLNLESNGLRLHGDGAIQKSGKHVFNMTLHSLLPGHQEKPKPLSFMLMGRADTLKVHILDESYTTPEIEERVSPLEEPTSGVESGVEPGVESGAK</sequence>
<feature type="region of interest" description="Disordered" evidence="1">
    <location>
        <begin position="758"/>
        <end position="786"/>
    </location>
</feature>
<dbReference type="GO" id="GO:0090313">
    <property type="term" value="P:regulation of protein targeting to membrane"/>
    <property type="evidence" value="ECO:0007669"/>
    <property type="project" value="TreeGrafter"/>
</dbReference>
<gene>
    <name evidence="2" type="ORF">MAGMO_3962</name>
</gene>
<protein>
    <recommendedName>
        <fullName evidence="3">AsmA-like C-terminal domain-containing protein</fullName>
    </recommendedName>
</protein>
<reference evidence="2" key="1">
    <citation type="submission" date="2015-04" db="EMBL/GenBank/DDBJ databases">
        <authorList>
            <person name="Syromyatnikov M.Y."/>
            <person name="Popov V.N."/>
        </authorList>
    </citation>
    <scope>NUCLEOTIDE SEQUENCE</scope>
    <source>
        <strain evidence="2">MO-1</strain>
    </source>
</reference>
<dbReference type="PANTHER" id="PTHR30441:SF8">
    <property type="entry name" value="DUF748 DOMAIN-CONTAINING PROTEIN"/>
    <property type="match status" value="1"/>
</dbReference>
<dbReference type="GO" id="GO:0005886">
    <property type="term" value="C:plasma membrane"/>
    <property type="evidence" value="ECO:0007669"/>
    <property type="project" value="TreeGrafter"/>
</dbReference>
<name>A0A1S7LMJ6_MAGMO</name>
<evidence type="ECO:0000256" key="1">
    <source>
        <dbReference type="SAM" id="MobiDB-lite"/>
    </source>
</evidence>
<organism evidence="2">
    <name type="scientific">Magnetococcus massalia (strain MO-1)</name>
    <dbReference type="NCBI Taxonomy" id="451514"/>
    <lineage>
        <taxon>Bacteria</taxon>
        <taxon>Pseudomonadati</taxon>
        <taxon>Pseudomonadota</taxon>
        <taxon>Magnetococcia</taxon>
        <taxon>Magnetococcales</taxon>
        <taxon>Magnetococcaceae</taxon>
        <taxon>Magnetococcus</taxon>
    </lineage>
</organism>
<evidence type="ECO:0000313" key="2">
    <source>
        <dbReference type="EMBL" id="CRH08090.1"/>
    </source>
</evidence>
<evidence type="ECO:0008006" key="3">
    <source>
        <dbReference type="Google" id="ProtNLM"/>
    </source>
</evidence>
<dbReference type="PANTHER" id="PTHR30441">
    <property type="entry name" value="DUF748 DOMAIN-CONTAINING PROTEIN"/>
    <property type="match status" value="1"/>
</dbReference>
<dbReference type="EMBL" id="LO017727">
    <property type="protein sequence ID" value="CRH08090.1"/>
    <property type="molecule type" value="Genomic_DNA"/>
</dbReference>
<accession>A0A1S7LMJ6</accession>